<feature type="transmembrane region" description="Helical" evidence="1">
    <location>
        <begin position="267"/>
        <end position="291"/>
    </location>
</feature>
<organism evidence="2">
    <name type="scientific">Rhipicephalus appendiculatus</name>
    <name type="common">Brown ear tick</name>
    <dbReference type="NCBI Taxonomy" id="34631"/>
    <lineage>
        <taxon>Eukaryota</taxon>
        <taxon>Metazoa</taxon>
        <taxon>Ecdysozoa</taxon>
        <taxon>Arthropoda</taxon>
        <taxon>Chelicerata</taxon>
        <taxon>Arachnida</taxon>
        <taxon>Acari</taxon>
        <taxon>Parasitiformes</taxon>
        <taxon>Ixodida</taxon>
        <taxon>Ixodoidea</taxon>
        <taxon>Ixodidae</taxon>
        <taxon>Rhipicephalinae</taxon>
        <taxon>Rhipicephalus</taxon>
        <taxon>Rhipicephalus</taxon>
    </lineage>
</organism>
<protein>
    <submittedName>
        <fullName evidence="2">Uncharacterized protein</fullName>
    </submittedName>
</protein>
<evidence type="ECO:0000256" key="1">
    <source>
        <dbReference type="SAM" id="Phobius"/>
    </source>
</evidence>
<reference evidence="2" key="1">
    <citation type="journal article" date="2016" name="Ticks Tick Borne Dis.">
        <title>De novo assembly and annotation of the salivary gland transcriptome of Rhipicephalus appendiculatus male and female ticks during blood feeding.</title>
        <authorList>
            <person name="de Castro M.H."/>
            <person name="de Klerk D."/>
            <person name="Pienaar R."/>
            <person name="Latif A.A."/>
            <person name="Rees D.J."/>
            <person name="Mans B.J."/>
        </authorList>
    </citation>
    <scope>NUCLEOTIDE SEQUENCE</scope>
    <source>
        <tissue evidence="2">Salivary glands</tissue>
    </source>
</reference>
<feature type="transmembrane region" description="Helical" evidence="1">
    <location>
        <begin position="157"/>
        <end position="178"/>
    </location>
</feature>
<feature type="transmembrane region" description="Helical" evidence="1">
    <location>
        <begin position="198"/>
        <end position="226"/>
    </location>
</feature>
<evidence type="ECO:0000313" key="2">
    <source>
        <dbReference type="EMBL" id="JAP77147.1"/>
    </source>
</evidence>
<keyword evidence="1" id="KW-1133">Transmembrane helix</keyword>
<dbReference type="EMBL" id="GEDV01011410">
    <property type="protein sequence ID" value="JAP77147.1"/>
    <property type="molecule type" value="Transcribed_RNA"/>
</dbReference>
<keyword evidence="1" id="KW-0472">Membrane</keyword>
<keyword evidence="1" id="KW-0812">Transmembrane</keyword>
<proteinExistence type="predicted"/>
<accession>A0A131YE07</accession>
<name>A0A131YE07_RHIAP</name>
<sequence length="311" mass="33920">MDAPVEGQTEAGQPAADGKWVFLHEDGDTAKELLLDEQDSDAASIENALEGQESAYDNKKFLWWIRWAWDDVSIRSALWDDARPYVLIAALGGYTGLHVLAVLASVAGCDALQALFISLEHFAAATLSTAVISMITRFRSLMAVKASTVKSPKLLSLLNSVFVTNLYLIPVACFASIYEVGAGVTVFQEARREEDFGWFLQLLADMARVHVLTAALALSASLVFLVGTDVVTAHRAIVTHLRVTAEYRQRAFIKWSQERRAKQKPSLYLTIAFAVVSFGVIFAIFFDMLFLTCTGPSAHLAHADSAASGGI</sequence>
<feature type="transmembrane region" description="Helical" evidence="1">
    <location>
        <begin position="114"/>
        <end position="136"/>
    </location>
</feature>
<dbReference type="AlphaFoldDB" id="A0A131YE07"/>
<feature type="transmembrane region" description="Helical" evidence="1">
    <location>
        <begin position="85"/>
        <end position="108"/>
    </location>
</feature>